<gene>
    <name evidence="2" type="primary">ndhI</name>
</gene>
<proteinExistence type="predicted"/>
<dbReference type="GO" id="GO:0008137">
    <property type="term" value="F:NADH dehydrogenase (ubiquinone) activity"/>
    <property type="evidence" value="ECO:0007669"/>
    <property type="project" value="InterPro"/>
</dbReference>
<dbReference type="OMA" id="WRPVIDY"/>
<name>F4YZD7_SELML</name>
<organism evidence="2">
    <name type="scientific">Selaginella moellendorffii</name>
    <name type="common">Spikemoss</name>
    <dbReference type="NCBI Taxonomy" id="88036"/>
    <lineage>
        <taxon>Eukaryota</taxon>
        <taxon>Viridiplantae</taxon>
        <taxon>Streptophyta</taxon>
        <taxon>Embryophyta</taxon>
        <taxon>Tracheophyta</taxon>
        <taxon>Lycopodiopsida</taxon>
        <taxon>Selaginellales</taxon>
        <taxon>Selaginellaceae</taxon>
        <taxon>Selaginella</taxon>
    </lineage>
</organism>
<dbReference type="AlphaFoldDB" id="F4YZD7"/>
<dbReference type="PANTHER" id="PTHR47275">
    <property type="entry name" value="NAD(P)H-QUINONE OXIDOREDUCTASE SUBUNIT I, CHLOROPLASTIC"/>
    <property type="match status" value="1"/>
</dbReference>
<dbReference type="PANTHER" id="PTHR47275:SF1">
    <property type="entry name" value="NAD(P)H-QUINONE OXIDOREDUCTASE SUBUNIT I, CHLOROPLASTIC"/>
    <property type="match status" value="1"/>
</dbReference>
<reference evidence="2" key="1">
    <citation type="journal article" date="2011" name="Science">
        <title>The Selaginella genome identifies genetic changes associated with the evolution of vascular plants.</title>
        <authorList>
            <person name="Banks J.A."/>
            <person name="Nishiyama T."/>
            <person name="Hasebe M."/>
            <person name="Bowman J.L."/>
            <person name="Gribskov M."/>
            <person name="dePamphilis C."/>
            <person name="Albert V.A."/>
            <person name="Aono N."/>
            <person name="Aoyama T."/>
            <person name="Ambrose B.A."/>
            <person name="Ashton N.W."/>
            <person name="Axtell M.J."/>
            <person name="Barker E."/>
            <person name="Barker M.S."/>
            <person name="Bennetzen J.L."/>
            <person name="Bonawitz N.D."/>
            <person name="Chapple C."/>
            <person name="Cheng C."/>
            <person name="Correa L.G."/>
            <person name="Dacre M."/>
            <person name="DeBarry J."/>
            <person name="Dreyer I."/>
            <person name="Elias M."/>
            <person name="Engstrom E.M."/>
            <person name="Estelle M."/>
            <person name="Feng L."/>
            <person name="Finet C."/>
            <person name="Floyd S.K."/>
            <person name="Frommer W.B."/>
            <person name="Fujita T."/>
            <person name="Gramzow L."/>
            <person name="Gutensohn M."/>
            <person name="Harholt J."/>
            <person name="Hattori M."/>
            <person name="Heyl A."/>
            <person name="Hirai T."/>
            <person name="Hiwatashi Y."/>
            <person name="Ishikawa M."/>
            <person name="Iwata M."/>
            <person name="Karol K.G."/>
            <person name="Koehler B."/>
            <person name="Kolukisaoglu U."/>
            <person name="Kubo M."/>
            <person name="Kurata T."/>
            <person name="Lalonde S."/>
            <person name="Li K."/>
            <person name="Li Y."/>
            <person name="Litt A."/>
            <person name="Lyons E."/>
            <person name="Manning G."/>
            <person name="Maruyama T."/>
            <person name="Michael T.P."/>
            <person name="Mikami K."/>
            <person name="Miyazaki S."/>
            <person name="Morinaga S."/>
            <person name="Murata T."/>
            <person name="Mueller-Roeber B."/>
            <person name="Nelson D.R."/>
            <person name="Obara M."/>
            <person name="Oguri Y."/>
            <person name="Olmstead R.G."/>
            <person name="Onodera N."/>
            <person name="Petersen B.L."/>
            <person name="Pils B."/>
            <person name="Prigge M."/>
            <person name="Rensing S.A."/>
            <person name="Riano-Pachon D.M."/>
            <person name="Roberts A.W."/>
            <person name="Sato Y."/>
            <person name="Scheller H.V."/>
            <person name="Schulz B."/>
            <person name="Schulz C."/>
            <person name="Shakirov E.V."/>
            <person name="Shibagaki N."/>
            <person name="Shinohara N."/>
            <person name="Shippen D.E."/>
            <person name="Soerensen I."/>
            <person name="Sotooka R."/>
            <person name="Sugimoto N."/>
            <person name="Sugita M."/>
            <person name="Sumikawa N."/>
            <person name="Tanurdzic M."/>
            <person name="Theissen G."/>
            <person name="Ulvskov P."/>
            <person name="Wakazuki S."/>
            <person name="Weng J.K."/>
            <person name="Willats W.W."/>
            <person name="Wipf D."/>
            <person name="Wolf P.G."/>
            <person name="Yang L."/>
            <person name="Zimmer A.D."/>
            <person name="Zhu Q."/>
            <person name="Mitros T."/>
            <person name="Hellsten U."/>
            <person name="Loque D."/>
            <person name="Otillar R."/>
            <person name="Salamov A."/>
            <person name="Schmutz J."/>
            <person name="Shapiro H."/>
            <person name="Lindquist E."/>
            <person name="Lucas S."/>
            <person name="Rokhsar D."/>
            <person name="Grigoriev I.V."/>
        </authorList>
    </citation>
    <scope>NUCLEOTIDE SEQUENCE</scope>
</reference>
<dbReference type="HOGENOM" id="CLU_122804_0_0_1"/>
<protein>
    <submittedName>
        <fullName evidence="2">NADH-plastoquinone oxidoreductase subunit I</fullName>
    </submittedName>
</protein>
<sequence length="189" mass="21149">MLLPMVNGLQSHSLQAIRAARYAGRGFTVTPDHMDRLPITIQYPYDKSIPSERFRGRTHFESDKRIAREARVRVRPTNLPVVDWGLGEGMRRKRSRSHSTDPGVRTFRGNRAEYRPTNRSPMTGEYEPSTYDRHESNHDQIASGRLPVSVGGGYAIQAISSFGYSPQGVVASGDYPQDGLGDGRVYITP</sequence>
<geneLocation type="chloroplast" evidence="2"/>
<evidence type="ECO:0000256" key="1">
    <source>
        <dbReference type="SAM" id="MobiDB-lite"/>
    </source>
</evidence>
<feature type="region of interest" description="Disordered" evidence="1">
    <location>
        <begin position="113"/>
        <end position="135"/>
    </location>
</feature>
<keyword evidence="2" id="KW-0934">Plastid</keyword>
<dbReference type="EMBL" id="HM173080">
    <property type="protein sequence ID" value="ADH10449.1"/>
    <property type="molecule type" value="Genomic_DNA"/>
</dbReference>
<evidence type="ECO:0000313" key="2">
    <source>
        <dbReference type="EMBL" id="ADH10449.1"/>
    </source>
</evidence>
<accession>F4YZD7</accession>
<dbReference type="Gramene" id="ADH10449">
    <property type="protein sequence ID" value="ADH10449"/>
    <property type="gene ID" value="ADH10449"/>
</dbReference>
<dbReference type="InterPro" id="IPR004497">
    <property type="entry name" value="NDHI"/>
</dbReference>
<keyword evidence="2" id="KW-0150">Chloroplast</keyword>